<accession>A0A4R8SAA0</accession>
<dbReference type="InterPro" id="IPR003870">
    <property type="entry name" value="DUF222"/>
</dbReference>
<gene>
    <name evidence="3" type="ORF">CCUG60883_04898</name>
    <name evidence="2" type="ORF">CCUG60885_04895</name>
</gene>
<evidence type="ECO:0000313" key="5">
    <source>
        <dbReference type="Proteomes" id="UP000295685"/>
    </source>
</evidence>
<name>A0A4R8SAA0_9MYCO</name>
<reference evidence="4 5" key="1">
    <citation type="journal article" date="2019" name="Sci. Rep.">
        <title>Extended insight into the Mycobacterium chelonae-abscessus complex through whole genome sequencing of Mycobacterium salmoniphilum outbreak and Mycobacterium salmoniphilum-like strains.</title>
        <authorList>
            <person name="Behra P.R.K."/>
            <person name="Das S."/>
            <person name="Pettersson B.M.F."/>
            <person name="Shirreff L."/>
            <person name="DuCote T."/>
            <person name="Jacobsson K.G."/>
            <person name="Ennis D.G."/>
            <person name="Kirsebom L.A."/>
        </authorList>
    </citation>
    <scope>NUCLEOTIDE SEQUENCE [LARGE SCALE GENOMIC DNA]</scope>
    <source>
        <strain evidence="3 4">CCUG 60883</strain>
        <strain evidence="2 5">CCUG 60885</strain>
    </source>
</reference>
<protein>
    <recommendedName>
        <fullName evidence="1">DUF222 domain-containing protein</fullName>
    </recommendedName>
</protein>
<evidence type="ECO:0000259" key="1">
    <source>
        <dbReference type="Pfam" id="PF02720"/>
    </source>
</evidence>
<proteinExistence type="predicted"/>
<dbReference type="Proteomes" id="UP000294844">
    <property type="component" value="Unassembled WGS sequence"/>
</dbReference>
<feature type="domain" description="DUF222" evidence="1">
    <location>
        <begin position="29"/>
        <end position="117"/>
    </location>
</feature>
<evidence type="ECO:0000313" key="3">
    <source>
        <dbReference type="EMBL" id="TEA00215.1"/>
    </source>
</evidence>
<sequence>MGSIEVLETAVDAFCAESIQELTASEALTVLARLEVVQRRLSASGLGLVSKVTAQASPVELGGTSYADVLSRRLHLSKSAARRRIADAEQLAPRQALTGEVLAPQLPNVAEALCRGESVRSMYESFAASLIDYRSWWTR</sequence>
<dbReference type="Proteomes" id="UP000295685">
    <property type="component" value="Unassembled WGS sequence"/>
</dbReference>
<organism evidence="2 5">
    <name type="scientific">Mycobacteroides salmoniphilum</name>
    <dbReference type="NCBI Taxonomy" id="404941"/>
    <lineage>
        <taxon>Bacteria</taxon>
        <taxon>Bacillati</taxon>
        <taxon>Actinomycetota</taxon>
        <taxon>Actinomycetes</taxon>
        <taxon>Mycobacteriales</taxon>
        <taxon>Mycobacteriaceae</taxon>
        <taxon>Mycobacteroides</taxon>
    </lineage>
</organism>
<dbReference type="EMBL" id="PECK01000012">
    <property type="protein sequence ID" value="TDZ90249.1"/>
    <property type="molecule type" value="Genomic_DNA"/>
</dbReference>
<dbReference type="EMBL" id="PECM01000015">
    <property type="protein sequence ID" value="TEA00215.1"/>
    <property type="molecule type" value="Genomic_DNA"/>
</dbReference>
<evidence type="ECO:0000313" key="2">
    <source>
        <dbReference type="EMBL" id="TDZ90249.1"/>
    </source>
</evidence>
<dbReference type="Pfam" id="PF02720">
    <property type="entry name" value="DUF222"/>
    <property type="match status" value="1"/>
</dbReference>
<evidence type="ECO:0000313" key="4">
    <source>
        <dbReference type="Proteomes" id="UP000294844"/>
    </source>
</evidence>
<dbReference type="AlphaFoldDB" id="A0A4R8SAA0"/>
<comment type="caution">
    <text evidence="2">The sequence shown here is derived from an EMBL/GenBank/DDBJ whole genome shotgun (WGS) entry which is preliminary data.</text>
</comment>
<keyword evidence="4" id="KW-1185">Reference proteome</keyword>